<dbReference type="KEGG" id="vg:60326258"/>
<sequence length="98" mass="11023">MSKDARELISDTMTEHYPVFDERGHINGTVPGRGSWSCWCDGVVDATFEECVTHASAKIDEALGGLRRETRVIESIFELGVPEPATRFVTHWMEIPDE</sequence>
<keyword evidence="2" id="KW-1185">Reference proteome</keyword>
<evidence type="ECO:0000313" key="2">
    <source>
        <dbReference type="Proteomes" id="UP000424756"/>
    </source>
</evidence>
<name>A0A649VHI2_9CAUD</name>
<accession>A0A649VHI2</accession>
<evidence type="ECO:0000313" key="1">
    <source>
        <dbReference type="EMBL" id="QGJ91797.1"/>
    </source>
</evidence>
<dbReference type="Proteomes" id="UP000424756">
    <property type="component" value="Segment"/>
</dbReference>
<reference evidence="1 2" key="1">
    <citation type="submission" date="2019-10" db="EMBL/GenBank/DDBJ databases">
        <authorList>
            <person name="Alvarez R.V."/>
            <person name="Connors B."/>
            <person name="Pierrette L."/>
            <person name="Alex D.G."/>
            <person name="Dorilas I.P."/>
            <person name="Gruca P.T."/>
            <person name="Newman M.R."/>
            <person name="Sullivan G."/>
            <person name="Gurney S.M.R."/>
            <person name="Garlena R.A."/>
            <person name="Russell D.A."/>
            <person name="Pope W.H."/>
            <person name="Jacobs-Sera D."/>
            <person name="Hatfull G.F."/>
        </authorList>
    </citation>
    <scope>NUCLEOTIDE SEQUENCE [LARGE SCALE GENOMIC DNA]</scope>
</reference>
<dbReference type="RefSeq" id="YP_009954763.1">
    <property type="nucleotide sequence ID" value="NC_051635.1"/>
</dbReference>
<proteinExistence type="predicted"/>
<dbReference type="EMBL" id="MN586012">
    <property type="protein sequence ID" value="QGJ91797.1"/>
    <property type="molecule type" value="Genomic_DNA"/>
</dbReference>
<gene>
    <name evidence="1" type="primary">76</name>
    <name evidence="1" type="ORF">SEA_BLEXUS_76</name>
</gene>
<organism evidence="1 2">
    <name type="scientific">Mycobacterium phage Blexus</name>
    <dbReference type="NCBI Taxonomy" id="2656561"/>
    <lineage>
        <taxon>Viruses</taxon>
        <taxon>Duplodnaviria</taxon>
        <taxon>Heunggongvirae</taxon>
        <taxon>Uroviricota</taxon>
        <taxon>Caudoviricetes</taxon>
        <taxon>Gracegardnervirinae</taxon>
        <taxon>Cheoctovirus</taxon>
        <taxon>Cheoctovirus blexus</taxon>
    </lineage>
</organism>
<protein>
    <submittedName>
        <fullName evidence="1">Uncharacterized protein</fullName>
    </submittedName>
</protein>
<dbReference type="GeneID" id="60326258"/>